<reference evidence="9" key="2">
    <citation type="submission" date="2020-05" db="UniProtKB">
        <authorList>
            <consortium name="EnsemblMetazoa"/>
        </authorList>
    </citation>
    <scope>IDENTIFICATION</scope>
    <source>
        <strain evidence="9">FAR1</strain>
    </source>
</reference>
<dbReference type="GO" id="GO:0048254">
    <property type="term" value="P:snoRNA localization"/>
    <property type="evidence" value="ECO:0007669"/>
    <property type="project" value="TreeGrafter"/>
</dbReference>
<dbReference type="EnsemblMetazoa" id="AFAF017107-RA">
    <property type="protein sequence ID" value="AFAF017107-PA"/>
    <property type="gene ID" value="AFAF017107"/>
</dbReference>
<evidence type="ECO:0000256" key="6">
    <source>
        <dbReference type="ARBA" id="ARBA00049654"/>
    </source>
</evidence>
<protein>
    <recommendedName>
        <fullName evidence="8">HIT-type domain-containing protein</fullName>
    </recommendedName>
</protein>
<dbReference type="EMBL" id="AXCN02001891">
    <property type="status" value="NOT_ANNOTATED_CDS"/>
    <property type="molecule type" value="Genomic_DNA"/>
</dbReference>
<dbReference type="InterPro" id="IPR007529">
    <property type="entry name" value="Znf_HIT"/>
</dbReference>
<dbReference type="GO" id="GO:0005634">
    <property type="term" value="C:nucleus"/>
    <property type="evidence" value="ECO:0007669"/>
    <property type="project" value="TreeGrafter"/>
</dbReference>
<dbReference type="PROSITE" id="PS51083">
    <property type="entry name" value="ZF_HIT"/>
    <property type="match status" value="1"/>
</dbReference>
<dbReference type="GO" id="GO:0000463">
    <property type="term" value="P:maturation of LSU-rRNA from tricistronic rRNA transcript (SSU-rRNA, 5.8S rRNA, LSU-rRNA)"/>
    <property type="evidence" value="ECO:0007669"/>
    <property type="project" value="TreeGrafter"/>
</dbReference>
<sequence>MPKSHDMFSDVEFTDALQNPPQDRLGLCEACNAIVAKYTCPRCEVKTCSLACLNLHKRELKCDGIRDRTKYIPLVKMTKVDLMNDYYFLEQCTKFVEDRKRDFRKRFTCYNKKLPPHMFRLRQAAGDRGIKLSFLLQNFSKRQKNTSYFESNSGQIFWRIEWCFPNGNETFVYVDNNISEDCKLHDVIDKYLDPTSNQDIPGISKLSFYQARGISGVQLLLKAERIKQCRDRVIPLNINDTLREALRGKTIVEFPTIYVVLKEQIEQFDIVDSDDDLQAEIRQYNNYMADATKNGTQKLNIENIEGRLDSMKIDQMKRDKMEYGESSKTDKVSNYLFSDEQYLIELSDSDAELSVEEARTESNRIKRPKLGAL</sequence>
<evidence type="ECO:0000256" key="4">
    <source>
        <dbReference type="ARBA" id="ARBA00022833"/>
    </source>
</evidence>
<dbReference type="InterPro" id="IPR057721">
    <property type="entry name" value="BCD1_alpha/beta"/>
</dbReference>
<dbReference type="VEuPathDB" id="VectorBase:AFAF017107"/>
<evidence type="ECO:0000313" key="9">
    <source>
        <dbReference type="EnsemblMetazoa" id="AFAF017107-PA"/>
    </source>
</evidence>
<comment type="similarity">
    <text evidence="6">Belongs to the BCD1 family.</text>
</comment>
<dbReference type="Gene3D" id="3.30.60.190">
    <property type="match status" value="1"/>
</dbReference>
<keyword evidence="2" id="KW-0479">Metal-binding</keyword>
<evidence type="ECO:0000313" key="10">
    <source>
        <dbReference type="Proteomes" id="UP000075886"/>
    </source>
</evidence>
<evidence type="ECO:0000256" key="2">
    <source>
        <dbReference type="ARBA" id="ARBA00022723"/>
    </source>
</evidence>
<feature type="domain" description="HIT-type" evidence="8">
    <location>
        <begin position="28"/>
        <end position="62"/>
    </location>
</feature>
<dbReference type="AlphaFoldDB" id="A0A182QUG7"/>
<keyword evidence="3 7" id="KW-0863">Zinc-finger</keyword>
<dbReference type="STRING" id="69004.A0A182QUG7"/>
<comment type="function">
    <text evidence="5">Required for box C/D snoRNAs accumulation involved in snoRNA processing, snoRNA transport to the nucleolus and ribosome biogenesis.</text>
</comment>
<evidence type="ECO:0000256" key="5">
    <source>
        <dbReference type="ARBA" id="ARBA00049598"/>
    </source>
</evidence>
<evidence type="ECO:0000256" key="1">
    <source>
        <dbReference type="ARBA" id="ARBA00022553"/>
    </source>
</evidence>
<evidence type="ECO:0000256" key="3">
    <source>
        <dbReference type="ARBA" id="ARBA00022771"/>
    </source>
</evidence>
<evidence type="ECO:0000256" key="7">
    <source>
        <dbReference type="PROSITE-ProRule" id="PRU00453"/>
    </source>
</evidence>
<dbReference type="Pfam" id="PF25790">
    <property type="entry name" value="BCD1"/>
    <property type="match status" value="1"/>
</dbReference>
<organism evidence="9 10">
    <name type="scientific">Anopheles farauti</name>
    <dbReference type="NCBI Taxonomy" id="69004"/>
    <lineage>
        <taxon>Eukaryota</taxon>
        <taxon>Metazoa</taxon>
        <taxon>Ecdysozoa</taxon>
        <taxon>Arthropoda</taxon>
        <taxon>Hexapoda</taxon>
        <taxon>Insecta</taxon>
        <taxon>Pterygota</taxon>
        <taxon>Neoptera</taxon>
        <taxon>Endopterygota</taxon>
        <taxon>Diptera</taxon>
        <taxon>Nematocera</taxon>
        <taxon>Culicoidea</taxon>
        <taxon>Culicidae</taxon>
        <taxon>Anophelinae</taxon>
        <taxon>Anopheles</taxon>
    </lineage>
</organism>
<keyword evidence="4" id="KW-0862">Zinc</keyword>
<keyword evidence="10" id="KW-1185">Reference proteome</keyword>
<dbReference type="Proteomes" id="UP000075886">
    <property type="component" value="Unassembled WGS sequence"/>
</dbReference>
<accession>A0A182QUG7</accession>
<dbReference type="GO" id="GO:0008270">
    <property type="term" value="F:zinc ion binding"/>
    <property type="evidence" value="ECO:0007669"/>
    <property type="project" value="UniProtKB-UniRule"/>
</dbReference>
<dbReference type="Pfam" id="PF04438">
    <property type="entry name" value="zf-HIT"/>
    <property type="match status" value="1"/>
</dbReference>
<keyword evidence="1" id="KW-0597">Phosphoprotein</keyword>
<dbReference type="GO" id="GO:0000492">
    <property type="term" value="P:box C/D snoRNP assembly"/>
    <property type="evidence" value="ECO:0007669"/>
    <property type="project" value="TreeGrafter"/>
</dbReference>
<dbReference type="PANTHER" id="PTHR13483:SF3">
    <property type="entry name" value="BOX C_D SNORNA PROTEIN 1"/>
    <property type="match status" value="1"/>
</dbReference>
<dbReference type="InterPro" id="IPR051639">
    <property type="entry name" value="BCD1"/>
</dbReference>
<evidence type="ECO:0000259" key="8">
    <source>
        <dbReference type="PROSITE" id="PS51083"/>
    </source>
</evidence>
<name>A0A182QUG7_9DIPT</name>
<dbReference type="GO" id="GO:0070761">
    <property type="term" value="C:pre-snoRNP complex"/>
    <property type="evidence" value="ECO:0007669"/>
    <property type="project" value="TreeGrafter"/>
</dbReference>
<reference evidence="10" key="1">
    <citation type="submission" date="2014-01" db="EMBL/GenBank/DDBJ databases">
        <title>The Genome Sequence of Anopheles farauti FAR1 (V2).</title>
        <authorList>
            <consortium name="The Broad Institute Genomics Platform"/>
            <person name="Neafsey D.E."/>
            <person name="Besansky N."/>
            <person name="Howell P."/>
            <person name="Walton C."/>
            <person name="Young S.K."/>
            <person name="Zeng Q."/>
            <person name="Gargeya S."/>
            <person name="Fitzgerald M."/>
            <person name="Haas B."/>
            <person name="Abouelleil A."/>
            <person name="Allen A.W."/>
            <person name="Alvarado L."/>
            <person name="Arachchi H.M."/>
            <person name="Berlin A.M."/>
            <person name="Chapman S.B."/>
            <person name="Gainer-Dewar J."/>
            <person name="Goldberg J."/>
            <person name="Griggs A."/>
            <person name="Gujja S."/>
            <person name="Hansen M."/>
            <person name="Howarth C."/>
            <person name="Imamovic A."/>
            <person name="Ireland A."/>
            <person name="Larimer J."/>
            <person name="McCowan C."/>
            <person name="Murphy C."/>
            <person name="Pearson M."/>
            <person name="Poon T.W."/>
            <person name="Priest M."/>
            <person name="Roberts A."/>
            <person name="Saif S."/>
            <person name="Shea T."/>
            <person name="Sisk P."/>
            <person name="Sykes S."/>
            <person name="Wortman J."/>
            <person name="Nusbaum C."/>
            <person name="Birren B."/>
        </authorList>
    </citation>
    <scope>NUCLEOTIDE SEQUENCE [LARGE SCALE GENOMIC DNA]</scope>
    <source>
        <strain evidence="10">FAR1</strain>
    </source>
</reference>
<proteinExistence type="inferred from homology"/>
<dbReference type="SUPFAM" id="SSF144232">
    <property type="entry name" value="HIT/MYND zinc finger-like"/>
    <property type="match status" value="1"/>
</dbReference>
<dbReference type="CDD" id="cd23023">
    <property type="entry name" value="zf-HIT_BCD1"/>
    <property type="match status" value="1"/>
</dbReference>
<dbReference type="PANTHER" id="PTHR13483">
    <property type="entry name" value="BOX C_D SNORNA PROTEIN 1-RELATED"/>
    <property type="match status" value="1"/>
</dbReference>